<dbReference type="RefSeq" id="WP_092580487.1">
    <property type="nucleotide sequence ID" value="NZ_FOFN01000004.1"/>
</dbReference>
<keyword evidence="1 2" id="KW-0732">Signal</keyword>
<name>A0A1H9KDC8_9FLAO</name>
<protein>
    <submittedName>
        <fullName evidence="4">Por secretion system C-terminal sorting domain-containing protein</fullName>
    </submittedName>
</protein>
<dbReference type="STRING" id="419940.SAMN05421824_2707"/>
<evidence type="ECO:0000313" key="5">
    <source>
        <dbReference type="Proteomes" id="UP000198999"/>
    </source>
</evidence>
<dbReference type="OrthoDB" id="1491720at2"/>
<feature type="signal peptide" evidence="2">
    <location>
        <begin position="1"/>
        <end position="22"/>
    </location>
</feature>
<accession>A0A1H9KDC8</accession>
<dbReference type="Proteomes" id="UP000198999">
    <property type="component" value="Unassembled WGS sequence"/>
</dbReference>
<dbReference type="EMBL" id="FOFN01000004">
    <property type="protein sequence ID" value="SEQ97109.1"/>
    <property type="molecule type" value="Genomic_DNA"/>
</dbReference>
<feature type="domain" description="Secretion system C-terminal sorting" evidence="3">
    <location>
        <begin position="312"/>
        <end position="378"/>
    </location>
</feature>
<evidence type="ECO:0000256" key="1">
    <source>
        <dbReference type="ARBA" id="ARBA00022729"/>
    </source>
</evidence>
<reference evidence="4 5" key="1">
    <citation type="submission" date="2016-10" db="EMBL/GenBank/DDBJ databases">
        <authorList>
            <person name="de Groot N.N."/>
        </authorList>
    </citation>
    <scope>NUCLEOTIDE SEQUENCE [LARGE SCALE GENOMIC DNA]</scope>
    <source>
        <strain evidence="4 5">DSM 21035</strain>
    </source>
</reference>
<dbReference type="NCBIfam" id="TIGR04183">
    <property type="entry name" value="Por_Secre_tail"/>
    <property type="match status" value="1"/>
</dbReference>
<dbReference type="AlphaFoldDB" id="A0A1H9KDC8"/>
<dbReference type="Gene3D" id="2.40.128.720">
    <property type="match status" value="3"/>
</dbReference>
<dbReference type="InterPro" id="IPR026444">
    <property type="entry name" value="Secre_tail"/>
</dbReference>
<evidence type="ECO:0000313" key="4">
    <source>
        <dbReference type="EMBL" id="SEQ97109.1"/>
    </source>
</evidence>
<keyword evidence="5" id="KW-1185">Reference proteome</keyword>
<proteinExistence type="predicted"/>
<gene>
    <name evidence="4" type="ORF">SAMN05421824_2707</name>
</gene>
<organism evidence="4 5">
    <name type="scientific">Hyunsoonleella jejuensis</name>
    <dbReference type="NCBI Taxonomy" id="419940"/>
    <lineage>
        <taxon>Bacteria</taxon>
        <taxon>Pseudomonadati</taxon>
        <taxon>Bacteroidota</taxon>
        <taxon>Flavobacteriia</taxon>
        <taxon>Flavobacteriales</taxon>
        <taxon>Flavobacteriaceae</taxon>
    </lineage>
</organism>
<sequence length="381" mass="44363">MKQFLHYSIFLLFILNSFFTFSQTYKTDTKSIFTWDTAANDWELELLEEFEFANNGNKETKITGYSMPGMELAYQNIKVYDANNNIISDELQFWNSVSNEWVENSLDEYTYDASGNLIDEVYKIYNFISMSYINSFRNLYEDYSGSDVGKQTNQQWNTSTNQWDNVEQAVYTYMAPGKPMSVLFYDWVANAWSQSERITATYDVGNNRIIETLSEEYNGSIWENSDITFFTYDSNGLETQLLTQVWNGSSWVNEDRDSSTYDSNGNKTVYTFESWNSPNPGWNFYYKEEKTFSVAAPFSLSTDYFNKTNFKVYPNPAKDVINISSKFSIENIQLFNVLGHKVLEVSKTHQLNIENLKSGVYLLKVFNDNNTATRRIVIQKS</sequence>
<dbReference type="Pfam" id="PF18962">
    <property type="entry name" value="Por_Secre_tail"/>
    <property type="match status" value="1"/>
</dbReference>
<feature type="chain" id="PRO_5011651914" evidence="2">
    <location>
        <begin position="23"/>
        <end position="381"/>
    </location>
</feature>
<evidence type="ECO:0000256" key="2">
    <source>
        <dbReference type="SAM" id="SignalP"/>
    </source>
</evidence>
<evidence type="ECO:0000259" key="3">
    <source>
        <dbReference type="Pfam" id="PF18962"/>
    </source>
</evidence>